<dbReference type="GO" id="GO:0005829">
    <property type="term" value="C:cytosol"/>
    <property type="evidence" value="ECO:0007669"/>
    <property type="project" value="TreeGrafter"/>
</dbReference>
<comment type="pathway">
    <text evidence="10">Carbohydrate metabolism; tricarboxylic acid cycle; succinate from succinyl-CoA (ligase route): step 1/1.</text>
</comment>
<dbReference type="GO" id="GO:0042709">
    <property type="term" value="C:succinate-CoA ligase complex"/>
    <property type="evidence" value="ECO:0007669"/>
    <property type="project" value="UniProtKB-ARBA"/>
</dbReference>
<reference evidence="12" key="1">
    <citation type="submission" date="2021-12" db="EMBL/GenBank/DDBJ databases">
        <authorList>
            <person name="Li Y."/>
        </authorList>
    </citation>
    <scope>NUCLEOTIDE SEQUENCE</scope>
    <source>
        <strain evidence="12">DKSPLA3</strain>
    </source>
</reference>
<dbReference type="PROSITE" id="PS01217">
    <property type="entry name" value="SUCCINYL_COA_LIG_3"/>
    <property type="match status" value="1"/>
</dbReference>
<dbReference type="GO" id="GO:0004775">
    <property type="term" value="F:succinate-CoA ligase (ADP-forming) activity"/>
    <property type="evidence" value="ECO:0007669"/>
    <property type="project" value="UniProtKB-UniRule"/>
</dbReference>
<dbReference type="InterPro" id="IPR013650">
    <property type="entry name" value="ATP-grasp_succ-CoA_synth-type"/>
</dbReference>
<dbReference type="Pfam" id="PF00549">
    <property type="entry name" value="Ligase_CoA"/>
    <property type="match status" value="1"/>
</dbReference>
<dbReference type="InterPro" id="IPR011761">
    <property type="entry name" value="ATP-grasp"/>
</dbReference>
<dbReference type="InterPro" id="IPR017866">
    <property type="entry name" value="Succ-CoA_synthase_bsu_CS"/>
</dbReference>
<dbReference type="InterPro" id="IPR016102">
    <property type="entry name" value="Succinyl-CoA_synth-like"/>
</dbReference>
<comment type="pathway">
    <text evidence="9">One-carbon metabolism; formaldehyde assimilation via serine pathway.</text>
</comment>
<protein>
    <recommendedName>
        <fullName evidence="10">Succinate--CoA ligase [ADP-forming] subunit beta</fullName>
        <ecNumber evidence="10">6.2.1.5</ecNumber>
    </recommendedName>
    <alternativeName>
        <fullName evidence="10">Succinyl-CoA synthetase subunit beta</fullName>
        <shortName evidence="10">SCS-beta</shortName>
    </alternativeName>
</protein>
<comment type="catalytic activity">
    <reaction evidence="10">
        <text>succinate + ATP + CoA = succinyl-CoA + ADP + phosphate</text>
        <dbReference type="Rhea" id="RHEA:17661"/>
        <dbReference type="ChEBI" id="CHEBI:30031"/>
        <dbReference type="ChEBI" id="CHEBI:30616"/>
        <dbReference type="ChEBI" id="CHEBI:43474"/>
        <dbReference type="ChEBI" id="CHEBI:57287"/>
        <dbReference type="ChEBI" id="CHEBI:57292"/>
        <dbReference type="ChEBI" id="CHEBI:456216"/>
        <dbReference type="EC" id="6.2.1.5"/>
    </reaction>
</comment>
<evidence type="ECO:0000256" key="7">
    <source>
        <dbReference type="ARBA" id="ARBA00022842"/>
    </source>
</evidence>
<evidence type="ECO:0000256" key="9">
    <source>
        <dbReference type="ARBA" id="ARBA00060690"/>
    </source>
</evidence>
<comment type="catalytic activity">
    <reaction evidence="10">
        <text>GTP + succinate + CoA = succinyl-CoA + GDP + phosphate</text>
        <dbReference type="Rhea" id="RHEA:22120"/>
        <dbReference type="ChEBI" id="CHEBI:30031"/>
        <dbReference type="ChEBI" id="CHEBI:37565"/>
        <dbReference type="ChEBI" id="CHEBI:43474"/>
        <dbReference type="ChEBI" id="CHEBI:57287"/>
        <dbReference type="ChEBI" id="CHEBI:57292"/>
        <dbReference type="ChEBI" id="CHEBI:58189"/>
    </reaction>
</comment>
<dbReference type="Proteomes" id="UP001139089">
    <property type="component" value="Unassembled WGS sequence"/>
</dbReference>
<keyword evidence="6 10" id="KW-0067">ATP-binding</keyword>
<proteinExistence type="inferred from homology"/>
<feature type="binding site" evidence="10">
    <location>
        <position position="274"/>
    </location>
    <ligand>
        <name>substrate</name>
        <note>ligand shared with subunit alpha</note>
    </ligand>
</feature>
<dbReference type="SUPFAM" id="SSF56059">
    <property type="entry name" value="Glutathione synthetase ATP-binding domain-like"/>
    <property type="match status" value="1"/>
</dbReference>
<dbReference type="FunFam" id="3.30.470.20:FF:000002">
    <property type="entry name" value="Succinate--CoA ligase [ADP-forming] subunit beta"/>
    <property type="match status" value="1"/>
</dbReference>
<dbReference type="PANTHER" id="PTHR11815">
    <property type="entry name" value="SUCCINYL-COA SYNTHETASE BETA CHAIN"/>
    <property type="match status" value="1"/>
</dbReference>
<dbReference type="Gene3D" id="3.30.470.20">
    <property type="entry name" value="ATP-grasp fold, B domain"/>
    <property type="match status" value="1"/>
</dbReference>
<organism evidence="12 13">
    <name type="scientific">Rhizobium quercicola</name>
    <dbReference type="NCBI Taxonomy" id="2901226"/>
    <lineage>
        <taxon>Bacteria</taxon>
        <taxon>Pseudomonadati</taxon>
        <taxon>Pseudomonadota</taxon>
        <taxon>Alphaproteobacteria</taxon>
        <taxon>Hyphomicrobiales</taxon>
        <taxon>Rhizobiaceae</taxon>
        <taxon>Rhizobium/Agrobacterium group</taxon>
        <taxon>Rhizobium</taxon>
    </lineage>
</organism>
<dbReference type="PROSITE" id="PS50975">
    <property type="entry name" value="ATP_GRASP"/>
    <property type="match status" value="1"/>
</dbReference>
<dbReference type="GO" id="GO:0006099">
    <property type="term" value="P:tricarboxylic acid cycle"/>
    <property type="evidence" value="ECO:0007669"/>
    <property type="project" value="UniProtKB-UniRule"/>
</dbReference>
<evidence type="ECO:0000256" key="4">
    <source>
        <dbReference type="ARBA" id="ARBA00022723"/>
    </source>
</evidence>
<dbReference type="Pfam" id="PF08442">
    <property type="entry name" value="ATP-grasp_2"/>
    <property type="match status" value="1"/>
</dbReference>
<evidence type="ECO:0000256" key="10">
    <source>
        <dbReference type="HAMAP-Rule" id="MF_00558"/>
    </source>
</evidence>
<keyword evidence="2 10" id="KW-0816">Tricarboxylic acid cycle</keyword>
<comment type="function">
    <text evidence="10">Succinyl-CoA synthetase functions in the citric acid cycle (TCA), coupling the hydrolysis of succinyl-CoA to the synthesis of either ATP or GTP and thus represents the only step of substrate-level phosphorylation in the TCA. The beta subunit provides nucleotide specificity of the enzyme and binds the substrate succinate, while the binding sites for coenzyme A and phosphate are found in the alpha subunit.</text>
</comment>
<keyword evidence="13" id="KW-1185">Reference proteome</keyword>
<evidence type="ECO:0000256" key="2">
    <source>
        <dbReference type="ARBA" id="ARBA00022532"/>
    </source>
</evidence>
<dbReference type="PANTHER" id="PTHR11815:SF10">
    <property type="entry name" value="SUCCINATE--COA LIGASE [GDP-FORMING] SUBUNIT BETA, MITOCHONDRIAL"/>
    <property type="match status" value="1"/>
</dbReference>
<keyword evidence="4 10" id="KW-0479">Metal-binding</keyword>
<feature type="binding site" evidence="10">
    <location>
        <begin position="331"/>
        <end position="333"/>
    </location>
    <ligand>
        <name>substrate</name>
        <note>ligand shared with subunit alpha</note>
    </ligand>
</feature>
<feature type="binding site" evidence="10">
    <location>
        <position position="223"/>
    </location>
    <ligand>
        <name>Mg(2+)</name>
        <dbReference type="ChEBI" id="CHEBI:18420"/>
    </ligand>
</feature>
<comment type="subunit">
    <text evidence="10">Heterotetramer of two alpha and two beta subunits.</text>
</comment>
<dbReference type="InterPro" id="IPR005811">
    <property type="entry name" value="SUCC_ACL_C"/>
</dbReference>
<evidence type="ECO:0000256" key="1">
    <source>
        <dbReference type="ARBA" id="ARBA00009182"/>
    </source>
</evidence>
<dbReference type="GO" id="GO:0006104">
    <property type="term" value="P:succinyl-CoA metabolic process"/>
    <property type="evidence" value="ECO:0007669"/>
    <property type="project" value="TreeGrafter"/>
</dbReference>
<gene>
    <name evidence="10 12" type="primary">sucC</name>
    <name evidence="12" type="ORF">LRX75_04890</name>
</gene>
<feature type="domain" description="ATP-grasp" evidence="11">
    <location>
        <begin position="9"/>
        <end position="241"/>
    </location>
</feature>
<dbReference type="InterPro" id="IPR013815">
    <property type="entry name" value="ATP_grasp_subdomain_1"/>
</dbReference>
<evidence type="ECO:0000256" key="3">
    <source>
        <dbReference type="ARBA" id="ARBA00022598"/>
    </source>
</evidence>
<dbReference type="Gene3D" id="3.30.1490.20">
    <property type="entry name" value="ATP-grasp fold, A domain"/>
    <property type="match status" value="1"/>
</dbReference>
<evidence type="ECO:0000259" key="11">
    <source>
        <dbReference type="PROSITE" id="PS50975"/>
    </source>
</evidence>
<dbReference type="RefSeq" id="WP_231812372.1">
    <property type="nucleotide sequence ID" value="NZ_JAJOZR010000002.1"/>
</dbReference>
<dbReference type="HAMAP" id="MF_00558">
    <property type="entry name" value="Succ_CoA_beta"/>
    <property type="match status" value="1"/>
</dbReference>
<dbReference type="EMBL" id="JAJOZR010000002">
    <property type="protein sequence ID" value="MCD7108379.1"/>
    <property type="molecule type" value="Genomic_DNA"/>
</dbReference>
<feature type="binding site" evidence="10">
    <location>
        <position position="209"/>
    </location>
    <ligand>
        <name>Mg(2+)</name>
        <dbReference type="ChEBI" id="CHEBI:18420"/>
    </ligand>
</feature>
<comment type="catalytic activity">
    <reaction evidence="8">
        <text>(S)-malate + ATP + CoA = (S)-malyl-CoA + ADP + phosphate</text>
        <dbReference type="Rhea" id="RHEA:26193"/>
        <dbReference type="ChEBI" id="CHEBI:15589"/>
        <dbReference type="ChEBI" id="CHEBI:30616"/>
        <dbReference type="ChEBI" id="CHEBI:43474"/>
        <dbReference type="ChEBI" id="CHEBI:57287"/>
        <dbReference type="ChEBI" id="CHEBI:57317"/>
        <dbReference type="ChEBI" id="CHEBI:456216"/>
        <dbReference type="EC" id="6.2.1.9"/>
    </reaction>
</comment>
<feature type="binding site" evidence="10">
    <location>
        <begin position="53"/>
        <end position="55"/>
    </location>
    <ligand>
        <name>ATP</name>
        <dbReference type="ChEBI" id="CHEBI:30616"/>
    </ligand>
</feature>
<dbReference type="NCBIfam" id="TIGR01016">
    <property type="entry name" value="sucCoAbeta"/>
    <property type="match status" value="1"/>
</dbReference>
<evidence type="ECO:0000256" key="6">
    <source>
        <dbReference type="ARBA" id="ARBA00022840"/>
    </source>
</evidence>
<keyword evidence="3 10" id="KW-0436">Ligase</keyword>
<evidence type="ECO:0000256" key="8">
    <source>
        <dbReference type="ARBA" id="ARBA00052241"/>
    </source>
</evidence>
<dbReference type="SUPFAM" id="SSF52210">
    <property type="entry name" value="Succinyl-CoA synthetase domains"/>
    <property type="match status" value="1"/>
</dbReference>
<dbReference type="EC" id="6.2.1.5" evidence="10"/>
<dbReference type="AlphaFoldDB" id="A0A9X1NRI7"/>
<evidence type="ECO:0000313" key="12">
    <source>
        <dbReference type="EMBL" id="MCD7108379.1"/>
    </source>
</evidence>
<sequence length="398" mass="41976">MNIHEYQAKALLKSFGAPVAEGVVIFSADEAEAAAKSLPGPLYVVKSQIHAGGRGKGKFKELGPDAKGGVRLAKTIEEAVSHSKEMLGNTLVTKQTGDAGKQVNRLYIEDGADIDRELYLSILVDRAVGQVSFVVSTEGGMDIETVAHDTPEKIINVAIDPVAGVTADNLAALTAALKLEGEAKADGERLFPILYKAFVEKDMSLLEVNPLIVMTNGRLRVLDAKMSFDGNALFRHEDVVALRDKTEEDDKEIEASKYDLAYVALDGNIGCMVNGAGLAMATMDIIKLYGAEPANFLDVGGGATKEKVTAAFKIITADPAVKGILVNIFGGIMKCDVIAEGVIAAVKDVGLTVPLVVRLEGTNVDLGKKIINESGLNVISADDLDDAAQKIVAAVKGA</sequence>
<dbReference type="InterPro" id="IPR005809">
    <property type="entry name" value="Succ_CoA_ligase-like_bsu"/>
</dbReference>
<comment type="similarity">
    <text evidence="1 10">Belongs to the succinate/malate CoA ligase beta subunit family.</text>
</comment>
<keyword evidence="7 10" id="KW-0460">Magnesium</keyword>
<dbReference type="Gene3D" id="3.40.50.261">
    <property type="entry name" value="Succinyl-CoA synthetase domains"/>
    <property type="match status" value="1"/>
</dbReference>
<evidence type="ECO:0000313" key="13">
    <source>
        <dbReference type="Proteomes" id="UP001139089"/>
    </source>
</evidence>
<dbReference type="GO" id="GO:0050074">
    <property type="term" value="F:malate-CoA ligase activity"/>
    <property type="evidence" value="ECO:0007669"/>
    <property type="project" value="UniProtKB-EC"/>
</dbReference>
<evidence type="ECO:0000256" key="5">
    <source>
        <dbReference type="ARBA" id="ARBA00022741"/>
    </source>
</evidence>
<comment type="cofactor">
    <cofactor evidence="10">
        <name>Mg(2+)</name>
        <dbReference type="ChEBI" id="CHEBI:18420"/>
    </cofactor>
    <text evidence="10">Binds 1 Mg(2+) ion per subunit.</text>
</comment>
<dbReference type="FunFam" id="3.30.1490.20:FF:000002">
    <property type="entry name" value="Succinate--CoA ligase [ADP-forming] subunit beta"/>
    <property type="match status" value="1"/>
</dbReference>
<dbReference type="GO" id="GO:0005524">
    <property type="term" value="F:ATP binding"/>
    <property type="evidence" value="ECO:0007669"/>
    <property type="project" value="UniProtKB-UniRule"/>
</dbReference>
<comment type="caution">
    <text evidence="12">The sequence shown here is derived from an EMBL/GenBank/DDBJ whole genome shotgun (WGS) entry which is preliminary data.</text>
</comment>
<dbReference type="PIRSF" id="PIRSF001554">
    <property type="entry name" value="SucCS_beta"/>
    <property type="match status" value="1"/>
</dbReference>
<dbReference type="NCBIfam" id="NF001913">
    <property type="entry name" value="PRK00696.1"/>
    <property type="match status" value="1"/>
</dbReference>
<name>A0A9X1NRI7_9HYPH</name>
<feature type="binding site" evidence="10">
    <location>
        <position position="117"/>
    </location>
    <ligand>
        <name>ATP</name>
        <dbReference type="ChEBI" id="CHEBI:30616"/>
    </ligand>
</feature>
<feature type="binding site" evidence="10">
    <location>
        <position position="112"/>
    </location>
    <ligand>
        <name>ATP</name>
        <dbReference type="ChEBI" id="CHEBI:30616"/>
    </ligand>
</feature>
<dbReference type="GO" id="GO:0000287">
    <property type="term" value="F:magnesium ion binding"/>
    <property type="evidence" value="ECO:0007669"/>
    <property type="project" value="UniProtKB-UniRule"/>
</dbReference>
<feature type="binding site" evidence="10">
    <location>
        <position position="46"/>
    </location>
    <ligand>
        <name>ATP</name>
        <dbReference type="ChEBI" id="CHEBI:30616"/>
    </ligand>
</feature>
<keyword evidence="5 10" id="KW-0547">Nucleotide-binding</keyword>
<feature type="binding site" evidence="10">
    <location>
        <position position="109"/>
    </location>
    <ligand>
        <name>ATP</name>
        <dbReference type="ChEBI" id="CHEBI:30616"/>
    </ligand>
</feature>
<dbReference type="FunFam" id="3.40.50.261:FF:000001">
    <property type="entry name" value="Succinate--CoA ligase [ADP-forming] subunit beta"/>
    <property type="match status" value="1"/>
</dbReference>
<accession>A0A9X1NRI7</accession>